<proteinExistence type="predicted"/>
<evidence type="ECO:0000313" key="3">
    <source>
        <dbReference type="Proteomes" id="UP000034681"/>
    </source>
</evidence>
<dbReference type="CDD" id="cd00093">
    <property type="entry name" value="HTH_XRE"/>
    <property type="match status" value="1"/>
</dbReference>
<dbReference type="OrthoDB" id="443465at2"/>
<dbReference type="Pfam" id="PF13443">
    <property type="entry name" value="HTH_26"/>
    <property type="match status" value="1"/>
</dbReference>
<feature type="domain" description="HTH cro/C1-type" evidence="1">
    <location>
        <begin position="31"/>
        <end position="79"/>
    </location>
</feature>
<evidence type="ECO:0000313" key="2">
    <source>
        <dbReference type="EMBL" id="KKI99497.1"/>
    </source>
</evidence>
<dbReference type="STRING" id="317619.GCA_000332315_04313"/>
<dbReference type="Proteomes" id="UP000034681">
    <property type="component" value="Unassembled WGS sequence"/>
</dbReference>
<dbReference type="InterPro" id="IPR010982">
    <property type="entry name" value="Lambda_DNA-bd_dom_sf"/>
</dbReference>
<dbReference type="SUPFAM" id="SSF47413">
    <property type="entry name" value="lambda repressor-like DNA-binding domains"/>
    <property type="match status" value="1"/>
</dbReference>
<dbReference type="SMART" id="SM00530">
    <property type="entry name" value="HTH_XRE"/>
    <property type="match status" value="1"/>
</dbReference>
<dbReference type="GO" id="GO:0003677">
    <property type="term" value="F:DNA binding"/>
    <property type="evidence" value="ECO:0007669"/>
    <property type="project" value="InterPro"/>
</dbReference>
<dbReference type="AlphaFoldDB" id="A0A0M2PWN3"/>
<reference evidence="2" key="1">
    <citation type="submission" date="2012-04" db="EMBL/GenBank/DDBJ databases">
        <authorList>
            <person name="Borisov I.G."/>
            <person name="Ivanikova N.V."/>
            <person name="Pinevich A.V."/>
        </authorList>
    </citation>
    <scope>NUCLEOTIDE SEQUENCE</scope>
    <source>
        <strain evidence="2">CALU 1027</strain>
    </source>
</reference>
<dbReference type="InterPro" id="IPR001387">
    <property type="entry name" value="Cro/C1-type_HTH"/>
</dbReference>
<accession>A0A0M2PWN3</accession>
<comment type="caution">
    <text evidence="2">The sequence shown here is derived from an EMBL/GenBank/DDBJ whole genome shotgun (WGS) entry which is preliminary data.</text>
</comment>
<gene>
    <name evidence="2" type="ORF">PROH_12950</name>
</gene>
<organism evidence="2 3">
    <name type="scientific">Prochlorothrix hollandica PCC 9006 = CALU 1027</name>
    <dbReference type="NCBI Taxonomy" id="317619"/>
    <lineage>
        <taxon>Bacteria</taxon>
        <taxon>Bacillati</taxon>
        <taxon>Cyanobacteriota</taxon>
        <taxon>Cyanophyceae</taxon>
        <taxon>Prochlorotrichales</taxon>
        <taxon>Prochlorotrichaceae</taxon>
        <taxon>Prochlorothrix</taxon>
    </lineage>
</organism>
<evidence type="ECO:0000259" key="1">
    <source>
        <dbReference type="PROSITE" id="PS50943"/>
    </source>
</evidence>
<name>A0A0M2PWN3_PROHO</name>
<dbReference type="EMBL" id="AJTX02000005">
    <property type="protein sequence ID" value="KKI99497.1"/>
    <property type="molecule type" value="Genomic_DNA"/>
</dbReference>
<keyword evidence="3" id="KW-1185">Reference proteome</keyword>
<protein>
    <recommendedName>
        <fullName evidence="1">HTH cro/C1-type domain-containing protein</fullName>
    </recommendedName>
</protein>
<dbReference type="RefSeq" id="WP_017714412.1">
    <property type="nucleotide sequence ID" value="NZ_KB235942.1"/>
</dbReference>
<sequence length="142" mass="16352">MAKSRGIALTSEGLEVVRQRMAELPKPHKPEKKRWSQDDLAERAVLGKKTVQRVLKREAVDRDTIIAIAQALGLEPSSLVDPGDWNVETASIPFEWWRQICETVLEKKRQPNINELLRTDGARFDVEDLFIREFQSDNDELK</sequence>
<dbReference type="Gene3D" id="1.10.260.40">
    <property type="entry name" value="lambda repressor-like DNA-binding domains"/>
    <property type="match status" value="1"/>
</dbReference>
<dbReference type="PROSITE" id="PS50943">
    <property type="entry name" value="HTH_CROC1"/>
    <property type="match status" value="1"/>
</dbReference>